<evidence type="ECO:0000256" key="6">
    <source>
        <dbReference type="ARBA" id="ARBA00023136"/>
    </source>
</evidence>
<feature type="domain" description="Concentrative nucleoside transporter N-terminal" evidence="9">
    <location>
        <begin position="1"/>
        <end position="71"/>
    </location>
</feature>
<reference evidence="12 13" key="1">
    <citation type="submission" date="2019-05" db="EMBL/GenBank/DDBJ databases">
        <title>Georgenia *** sp. nov., and Georgenia *** sp. nov., isolated from the intestinal contents of plateau pika (Ochotona curzoniae) in the Qinghai-Tibet plateau of China.</title>
        <authorList>
            <person name="Tian Z."/>
        </authorList>
    </citation>
    <scope>NUCLEOTIDE SEQUENCE [LARGE SCALE GENOMIC DNA]</scope>
    <source>
        <strain evidence="12 13">Z294</strain>
    </source>
</reference>
<organism evidence="12 13">
    <name type="scientific">Georgenia wutianyii</name>
    <dbReference type="NCBI Taxonomy" id="2585135"/>
    <lineage>
        <taxon>Bacteria</taxon>
        <taxon>Bacillati</taxon>
        <taxon>Actinomycetota</taxon>
        <taxon>Actinomycetes</taxon>
        <taxon>Micrococcales</taxon>
        <taxon>Bogoriellaceae</taxon>
        <taxon>Georgenia</taxon>
    </lineage>
</organism>
<feature type="transmembrane region" description="Helical" evidence="8">
    <location>
        <begin position="324"/>
        <end position="349"/>
    </location>
</feature>
<dbReference type="PANTHER" id="PTHR10590">
    <property type="entry name" value="SODIUM/NUCLEOSIDE COTRANSPORTER"/>
    <property type="match status" value="1"/>
</dbReference>
<feature type="compositionally biased region" description="Basic and acidic residues" evidence="7">
    <location>
        <begin position="244"/>
        <end position="256"/>
    </location>
</feature>
<feature type="region of interest" description="Disordered" evidence="7">
    <location>
        <begin position="234"/>
        <end position="256"/>
    </location>
</feature>
<feature type="region of interest" description="Disordered" evidence="7">
    <location>
        <begin position="286"/>
        <end position="306"/>
    </location>
</feature>
<feature type="domain" description="Concentrative nucleoside transporter C-terminal" evidence="10">
    <location>
        <begin position="297"/>
        <end position="473"/>
    </location>
</feature>
<feature type="transmembrane region" description="Helical" evidence="8">
    <location>
        <begin position="79"/>
        <end position="101"/>
    </location>
</feature>
<keyword evidence="5 8" id="KW-1133">Transmembrane helix</keyword>
<dbReference type="InterPro" id="IPR011657">
    <property type="entry name" value="CNT_C_dom"/>
</dbReference>
<gene>
    <name evidence="12" type="ORF">FE251_05060</name>
</gene>
<dbReference type="Pfam" id="PF07662">
    <property type="entry name" value="Nucleos_tra2_C"/>
    <property type="match status" value="1"/>
</dbReference>
<evidence type="ECO:0000256" key="1">
    <source>
        <dbReference type="ARBA" id="ARBA00004651"/>
    </source>
</evidence>
<evidence type="ECO:0000256" key="8">
    <source>
        <dbReference type="SAM" id="Phobius"/>
    </source>
</evidence>
<dbReference type="InterPro" id="IPR011642">
    <property type="entry name" value="Gate_dom"/>
</dbReference>
<evidence type="ECO:0000256" key="2">
    <source>
        <dbReference type="ARBA" id="ARBA00009033"/>
    </source>
</evidence>
<dbReference type="RefSeq" id="WP_139948154.1">
    <property type="nucleotide sequence ID" value="NZ_CP040899.1"/>
</dbReference>
<evidence type="ECO:0000259" key="10">
    <source>
        <dbReference type="Pfam" id="PF07662"/>
    </source>
</evidence>
<keyword evidence="3" id="KW-1003">Cell membrane</keyword>
<comment type="subcellular location">
    <subcellularLocation>
        <location evidence="1">Cell membrane</location>
        <topology evidence="1">Multi-pass membrane protein</topology>
    </subcellularLocation>
</comment>
<evidence type="ECO:0000259" key="11">
    <source>
        <dbReference type="Pfam" id="PF07670"/>
    </source>
</evidence>
<evidence type="ECO:0000259" key="9">
    <source>
        <dbReference type="Pfam" id="PF01773"/>
    </source>
</evidence>
<evidence type="ECO:0000256" key="3">
    <source>
        <dbReference type="ARBA" id="ARBA00022475"/>
    </source>
</evidence>
<feature type="transmembrane region" description="Helical" evidence="8">
    <location>
        <begin position="453"/>
        <end position="476"/>
    </location>
</feature>
<keyword evidence="6 8" id="KW-0472">Membrane</keyword>
<evidence type="ECO:0000313" key="13">
    <source>
        <dbReference type="Proteomes" id="UP000313948"/>
    </source>
</evidence>
<accession>A0ABX5VKX5</accession>
<dbReference type="InterPro" id="IPR002668">
    <property type="entry name" value="CNT_N_dom"/>
</dbReference>
<keyword evidence="13" id="KW-1185">Reference proteome</keyword>
<feature type="transmembrane region" description="Helical" evidence="8">
    <location>
        <begin position="156"/>
        <end position="178"/>
    </location>
</feature>
<proteinExistence type="inferred from homology"/>
<feature type="compositionally biased region" description="Acidic residues" evidence="7">
    <location>
        <begin position="291"/>
        <end position="306"/>
    </location>
</feature>
<comment type="similarity">
    <text evidence="2">Belongs to the concentrative nucleoside transporter (CNT) (TC 2.A.41) family.</text>
</comment>
<sequence>MVLVLAIAWLLSVDRRRINYRTITLALLIQITFGFLVLYVPAGRWVLEEFTTAVQAVINSSSSGIDFLFGPILPDEGSVFAFQVLPVIVFFASLTAVLYYIGALQLVTRWIGGGLAKVLGTTGPESMNAAANIFVGQTEAPLVIRPYIKHMTPSEVFAVMAGGLTTVAGSVLVGYSLLGANLEYLIAASFMAAPAGLLMAKMLVPAGALSDIGPNAVPTDGATTTARTPVVQAPDTVSGADTPEVPRKAGGRKEDRSFADRARAAFQRGARRGATVEGRDELVRRVRAADEPADADTDDDTADDDEPVNVIDAASRGASDGLGLALNVGAMLLAFISLVALLNIIFGAIGSLFGVDDLSVQQILGYVFAPVMTAVGVPINEAVDAGSFLGQKVVLNEFVAFSDFAPRAEEFSAKSQAIITFALTGFANLGSLAILLGGLGGIAPTQRGVIATLGLRAVLAGTLGNLMSAAIAGILIG</sequence>
<evidence type="ECO:0000256" key="4">
    <source>
        <dbReference type="ARBA" id="ARBA00022692"/>
    </source>
</evidence>
<dbReference type="InterPro" id="IPR008276">
    <property type="entry name" value="C_nuclsd_transpt"/>
</dbReference>
<dbReference type="PANTHER" id="PTHR10590:SF4">
    <property type="entry name" value="SOLUTE CARRIER FAMILY 28 MEMBER 3"/>
    <property type="match status" value="1"/>
</dbReference>
<protein>
    <submittedName>
        <fullName evidence="12">NupC/NupG family nucleoside CNT transporter</fullName>
    </submittedName>
</protein>
<dbReference type="EMBL" id="CP040899">
    <property type="protein sequence ID" value="QDB78813.1"/>
    <property type="molecule type" value="Genomic_DNA"/>
</dbReference>
<name>A0ABX5VKX5_9MICO</name>
<feature type="transmembrane region" description="Helical" evidence="8">
    <location>
        <begin position="417"/>
        <end position="441"/>
    </location>
</feature>
<keyword evidence="4 8" id="KW-0812">Transmembrane</keyword>
<dbReference type="Pfam" id="PF01773">
    <property type="entry name" value="Nucleos_tra2_N"/>
    <property type="match status" value="1"/>
</dbReference>
<feature type="domain" description="Nucleoside transporter/FeoB GTPase Gate" evidence="11">
    <location>
        <begin position="81"/>
        <end position="175"/>
    </location>
</feature>
<feature type="transmembrane region" description="Helical" evidence="8">
    <location>
        <begin position="25"/>
        <end position="42"/>
    </location>
</feature>
<dbReference type="Pfam" id="PF07670">
    <property type="entry name" value="Gate"/>
    <property type="match status" value="1"/>
</dbReference>
<evidence type="ECO:0000256" key="7">
    <source>
        <dbReference type="SAM" id="MobiDB-lite"/>
    </source>
</evidence>
<dbReference type="Proteomes" id="UP000313948">
    <property type="component" value="Chromosome"/>
</dbReference>
<evidence type="ECO:0000313" key="12">
    <source>
        <dbReference type="EMBL" id="QDB78813.1"/>
    </source>
</evidence>
<evidence type="ECO:0000256" key="5">
    <source>
        <dbReference type="ARBA" id="ARBA00022989"/>
    </source>
</evidence>